<keyword evidence="3" id="KW-1185">Reference proteome</keyword>
<protein>
    <submittedName>
        <fullName evidence="2">Uncharacterized protein</fullName>
    </submittedName>
</protein>
<feature type="compositionally biased region" description="Polar residues" evidence="1">
    <location>
        <begin position="18"/>
        <end position="34"/>
    </location>
</feature>
<dbReference type="Proteomes" id="UP000054845">
    <property type="component" value="Unassembled WGS sequence"/>
</dbReference>
<dbReference type="OrthoDB" id="10335286at2759"/>
<evidence type="ECO:0000313" key="3">
    <source>
        <dbReference type="Proteomes" id="UP000054845"/>
    </source>
</evidence>
<sequence>MKAGEHHNDLSASKGANEEQQMTEASISLTRASQQSTLAPSIGAKGIGSLRSSATVQTSILDYLQPSVKPWNSQRVAKPLAGPASASTAACRATLHCSAPALDPDLQKGVLESINKRRKASGLLPSSRIFSMPTAKLIPVQECQEAKQVKRKRIAGPTFTSSQASSASDHVEQQIAPGLLSLHSRDSLTSNILHAADSSLGVDCNMQRHPNLLHLEAKGTSTSAPPTSKSSVQSASRPSSKRPRTTRRVRGVSPMEPAVDKCLQEPRLIMGPIKLSAGATRPPTLPLCFSTDCDSD</sequence>
<dbReference type="EMBL" id="CCYA01000250">
    <property type="protein sequence ID" value="CEH14879.1"/>
    <property type="molecule type" value="Genomic_DNA"/>
</dbReference>
<reference evidence="3" key="1">
    <citation type="submission" date="2014-09" db="EMBL/GenBank/DDBJ databases">
        <authorList>
            <person name="Sharma Rahul"/>
            <person name="Thines Marco"/>
        </authorList>
    </citation>
    <scope>NUCLEOTIDE SEQUENCE [LARGE SCALE GENOMIC DNA]</scope>
</reference>
<dbReference type="AlphaFoldDB" id="A0A0P1BGL5"/>
<accession>A0A0P1BGL5</accession>
<feature type="compositionally biased region" description="Basic residues" evidence="1">
    <location>
        <begin position="239"/>
        <end position="250"/>
    </location>
</feature>
<feature type="compositionally biased region" description="Polar residues" evidence="1">
    <location>
        <begin position="158"/>
        <end position="168"/>
    </location>
</feature>
<evidence type="ECO:0000313" key="2">
    <source>
        <dbReference type="EMBL" id="CEH14879.1"/>
    </source>
</evidence>
<feature type="region of interest" description="Disordered" evidence="1">
    <location>
        <begin position="218"/>
        <end position="260"/>
    </location>
</feature>
<evidence type="ECO:0000256" key="1">
    <source>
        <dbReference type="SAM" id="MobiDB-lite"/>
    </source>
</evidence>
<proteinExistence type="predicted"/>
<organism evidence="2 3">
    <name type="scientific">Ceraceosorus bombacis</name>
    <dbReference type="NCBI Taxonomy" id="401625"/>
    <lineage>
        <taxon>Eukaryota</taxon>
        <taxon>Fungi</taxon>
        <taxon>Dikarya</taxon>
        <taxon>Basidiomycota</taxon>
        <taxon>Ustilaginomycotina</taxon>
        <taxon>Exobasidiomycetes</taxon>
        <taxon>Ceraceosorales</taxon>
        <taxon>Ceraceosoraceae</taxon>
        <taxon>Ceraceosorus</taxon>
    </lineage>
</organism>
<feature type="compositionally biased region" description="Low complexity" evidence="1">
    <location>
        <begin position="218"/>
        <end position="238"/>
    </location>
</feature>
<feature type="region of interest" description="Disordered" evidence="1">
    <location>
        <begin position="149"/>
        <end position="171"/>
    </location>
</feature>
<name>A0A0P1BGL5_9BASI</name>
<feature type="region of interest" description="Disordered" evidence="1">
    <location>
        <begin position="1"/>
        <end position="34"/>
    </location>
</feature>